<keyword evidence="1" id="KW-0732">Signal</keyword>
<dbReference type="InterPro" id="IPR051043">
    <property type="entry name" value="Sulfatase_Mod_Factor_Kinase"/>
</dbReference>
<dbReference type="SUPFAM" id="SSF56436">
    <property type="entry name" value="C-type lectin-like"/>
    <property type="match status" value="1"/>
</dbReference>
<dbReference type="PANTHER" id="PTHR23150">
    <property type="entry name" value="SULFATASE MODIFYING FACTOR 1, 2"/>
    <property type="match status" value="1"/>
</dbReference>
<feature type="chain" id="PRO_5011653687" evidence="1">
    <location>
        <begin position="23"/>
        <end position="266"/>
    </location>
</feature>
<name>A0A1I6JVX1_9GAMM</name>
<evidence type="ECO:0000313" key="4">
    <source>
        <dbReference type="Proteomes" id="UP000198644"/>
    </source>
</evidence>
<feature type="domain" description="Sulfatase-modifying factor enzyme-like" evidence="2">
    <location>
        <begin position="35"/>
        <end position="257"/>
    </location>
</feature>
<evidence type="ECO:0000313" key="3">
    <source>
        <dbReference type="EMBL" id="SFR83086.1"/>
    </source>
</evidence>
<organism evidence="3 4">
    <name type="scientific">Marinobacter daqiaonensis</name>
    <dbReference type="NCBI Taxonomy" id="650891"/>
    <lineage>
        <taxon>Bacteria</taxon>
        <taxon>Pseudomonadati</taxon>
        <taxon>Pseudomonadota</taxon>
        <taxon>Gammaproteobacteria</taxon>
        <taxon>Pseudomonadales</taxon>
        <taxon>Marinobacteraceae</taxon>
        <taxon>Marinobacter</taxon>
    </lineage>
</organism>
<evidence type="ECO:0000256" key="1">
    <source>
        <dbReference type="SAM" id="SignalP"/>
    </source>
</evidence>
<dbReference type="GO" id="GO:0120147">
    <property type="term" value="F:formylglycine-generating oxidase activity"/>
    <property type="evidence" value="ECO:0007669"/>
    <property type="project" value="TreeGrafter"/>
</dbReference>
<dbReference type="InterPro" id="IPR042095">
    <property type="entry name" value="SUMF_sf"/>
</dbReference>
<accession>A0A1I6JVX1</accession>
<dbReference type="PANTHER" id="PTHR23150:SF19">
    <property type="entry name" value="FORMYLGLYCINE-GENERATING ENZYME"/>
    <property type="match status" value="1"/>
</dbReference>
<reference evidence="3 4" key="1">
    <citation type="submission" date="2016-10" db="EMBL/GenBank/DDBJ databases">
        <authorList>
            <person name="de Groot N.N."/>
        </authorList>
    </citation>
    <scope>NUCLEOTIDE SEQUENCE [LARGE SCALE GENOMIC DNA]</scope>
    <source>
        <strain evidence="3 4">CGMCC 1.9167</strain>
    </source>
</reference>
<keyword evidence="4" id="KW-1185">Reference proteome</keyword>
<gene>
    <name evidence="3" type="ORF">SAMN05216203_3368</name>
</gene>
<dbReference type="RefSeq" id="WP_092015883.1">
    <property type="nucleotide sequence ID" value="NZ_FOYW01000003.1"/>
</dbReference>
<dbReference type="OrthoDB" id="9768004at2"/>
<feature type="signal peptide" evidence="1">
    <location>
        <begin position="1"/>
        <end position="22"/>
    </location>
</feature>
<dbReference type="InterPro" id="IPR005532">
    <property type="entry name" value="SUMF_dom"/>
</dbReference>
<evidence type="ECO:0000259" key="2">
    <source>
        <dbReference type="Pfam" id="PF03781"/>
    </source>
</evidence>
<dbReference type="STRING" id="650891.SAMN05216203_3368"/>
<dbReference type="InterPro" id="IPR016187">
    <property type="entry name" value="CTDL_fold"/>
</dbReference>
<dbReference type="EMBL" id="FOYW01000003">
    <property type="protein sequence ID" value="SFR83086.1"/>
    <property type="molecule type" value="Genomic_DNA"/>
</dbReference>
<sequence>MCPSFRTLVLASALLAAEAAGAESPSQFTNGLGMTFIQVPAGRFSMGSPSDTPGHEPDETLHEVTISNSYYLQQTEVTRRQWLALVDGVPSAFPECGNDCPVDGLKPAWVAWYIKALSEQDPAWDYRLPTEAEWEYAARAGTANAYYTGDCLSGAQANVTGRQVLPGCEPFGRASGPRPVASYPPNPWGFHDMLGNAWELCGDWYGAYPEGAQTDPDGPQDGKYKVLRGGSWHFPAVHARAANRFQARNAIAGFRLVAEPVVRDSQ</sequence>
<proteinExistence type="predicted"/>
<dbReference type="Proteomes" id="UP000198644">
    <property type="component" value="Unassembled WGS sequence"/>
</dbReference>
<dbReference type="Gene3D" id="3.90.1580.10">
    <property type="entry name" value="paralog of FGE (formylglycine-generating enzyme)"/>
    <property type="match status" value="1"/>
</dbReference>
<protein>
    <submittedName>
        <fullName evidence="3">Formylglycine-generating enzyme, required for sulfatase activity, contains SUMF1/FGE domain</fullName>
    </submittedName>
</protein>
<dbReference type="Pfam" id="PF03781">
    <property type="entry name" value="FGE-sulfatase"/>
    <property type="match status" value="1"/>
</dbReference>
<dbReference type="AlphaFoldDB" id="A0A1I6JVX1"/>